<sequence length="65" mass="8001">MTLPFETYYINMKKDKSRNDHTINTLNQTNLNYKRFEAIDGSQCKDTDYYKKKQIFFVNYFRQTK</sequence>
<name>A0AB39JBA5_9VIRU</name>
<evidence type="ECO:0000313" key="2">
    <source>
        <dbReference type="EMBL" id="XDO01959.1"/>
    </source>
</evidence>
<reference evidence="2" key="1">
    <citation type="submission" date="2024-03" db="EMBL/GenBank/DDBJ databases">
        <title>Eukaryotic viruses encode the ribosomal protein eL40.</title>
        <authorList>
            <person name="Thomy J."/>
            <person name="Schvarcz C.R."/>
            <person name="McBeain K.A."/>
            <person name="Edwards K.F."/>
            <person name="Steward G.F."/>
        </authorList>
    </citation>
    <scope>NUCLEOTIDE SEQUENCE</scope>
    <source>
        <strain evidence="2">FloV-SA2</strain>
    </source>
</reference>
<accession>A0AB39JBA5</accession>
<evidence type="ECO:0000259" key="1">
    <source>
        <dbReference type="Pfam" id="PF01755"/>
    </source>
</evidence>
<gene>
    <name evidence="2" type="ORF">FloV-SA2_00140</name>
</gene>
<feature type="domain" description="Glycosyl transferase family 25" evidence="1">
    <location>
        <begin position="6"/>
        <end position="52"/>
    </location>
</feature>
<dbReference type="EMBL" id="PP542043">
    <property type="protein sequence ID" value="XDO01959.1"/>
    <property type="molecule type" value="Genomic_DNA"/>
</dbReference>
<dbReference type="InterPro" id="IPR002654">
    <property type="entry name" value="Glyco_trans_25"/>
</dbReference>
<protein>
    <recommendedName>
        <fullName evidence="1">Glycosyl transferase family 25 domain-containing protein</fullName>
    </recommendedName>
</protein>
<organism evidence="2">
    <name type="scientific">Florenciella sp. virus SA2</name>
    <dbReference type="NCBI Taxonomy" id="3240092"/>
    <lineage>
        <taxon>Viruses</taxon>
    </lineage>
</organism>
<proteinExistence type="predicted"/>
<dbReference type="Pfam" id="PF01755">
    <property type="entry name" value="Glyco_transf_25"/>
    <property type="match status" value="1"/>
</dbReference>